<comment type="caution">
    <text evidence="2">The sequence shown here is derived from an EMBL/GenBank/DDBJ whole genome shotgun (WGS) entry which is preliminary data.</text>
</comment>
<dbReference type="PANTHER" id="PTHR42990:SF1">
    <property type="entry name" value="AAA+ ATPASE DOMAIN-CONTAINING PROTEIN"/>
    <property type="match status" value="1"/>
</dbReference>
<feature type="domain" description="AAA" evidence="1">
    <location>
        <begin position="31"/>
        <end position="154"/>
    </location>
</feature>
<reference evidence="2 3" key="1">
    <citation type="submission" date="2020-12" db="EMBL/GenBank/DDBJ databases">
        <title>Whole genome sequences of gut porcine anaerobes.</title>
        <authorList>
            <person name="Kubasova T."/>
            <person name="Jahodarova E."/>
            <person name="Rychlik I."/>
        </authorList>
    </citation>
    <scope>NUCLEOTIDE SEQUENCE [LARGE SCALE GENOMIC DNA]</scope>
    <source>
        <strain evidence="2 3">An925</strain>
    </source>
</reference>
<dbReference type="InterPro" id="IPR041682">
    <property type="entry name" value="AAA_14"/>
</dbReference>
<dbReference type="EMBL" id="JADYTN010000023">
    <property type="protein sequence ID" value="MCF2564421.1"/>
    <property type="molecule type" value="Genomic_DNA"/>
</dbReference>
<name>A0ABS9CHE8_9BACT</name>
<keyword evidence="2" id="KW-0067">ATP-binding</keyword>
<evidence type="ECO:0000313" key="3">
    <source>
        <dbReference type="Proteomes" id="UP001200470"/>
    </source>
</evidence>
<dbReference type="Gene3D" id="3.40.50.300">
    <property type="entry name" value="P-loop containing nucleotide triphosphate hydrolases"/>
    <property type="match status" value="1"/>
</dbReference>
<evidence type="ECO:0000313" key="2">
    <source>
        <dbReference type="EMBL" id="MCF2564421.1"/>
    </source>
</evidence>
<dbReference type="GO" id="GO:0005524">
    <property type="term" value="F:ATP binding"/>
    <property type="evidence" value="ECO:0007669"/>
    <property type="project" value="UniProtKB-KW"/>
</dbReference>
<gene>
    <name evidence="2" type="ORF">I6E12_09890</name>
</gene>
<keyword evidence="2" id="KW-0547">Nucleotide-binding</keyword>
<accession>A0ABS9CHE8</accession>
<organism evidence="2 3">
    <name type="scientific">Xylanibacter brevis</name>
    <dbReference type="NCBI Taxonomy" id="83231"/>
    <lineage>
        <taxon>Bacteria</taxon>
        <taxon>Pseudomonadati</taxon>
        <taxon>Bacteroidota</taxon>
        <taxon>Bacteroidia</taxon>
        <taxon>Bacteroidales</taxon>
        <taxon>Prevotellaceae</taxon>
        <taxon>Xylanibacter</taxon>
    </lineage>
</organism>
<proteinExistence type="predicted"/>
<dbReference type="SUPFAM" id="SSF52540">
    <property type="entry name" value="P-loop containing nucleoside triphosphate hydrolases"/>
    <property type="match status" value="1"/>
</dbReference>
<evidence type="ECO:0000259" key="1">
    <source>
        <dbReference type="Pfam" id="PF13173"/>
    </source>
</evidence>
<dbReference type="Proteomes" id="UP001200470">
    <property type="component" value="Unassembled WGS sequence"/>
</dbReference>
<dbReference type="RefSeq" id="WP_301638432.1">
    <property type="nucleotide sequence ID" value="NZ_JADYTN010000023.1"/>
</dbReference>
<dbReference type="PANTHER" id="PTHR42990">
    <property type="entry name" value="ATPASE"/>
    <property type="match status" value="1"/>
</dbReference>
<keyword evidence="3" id="KW-1185">Reference proteome</keyword>
<sequence length="395" mass="46672">MEAFFRTHRYLVEHTNAPVRRILMDEINWNDRLIGIKGTRGIGKTTFLLQYAKEKFDIQDRQCLYINMNNFYFQERGIADFAGEFYHRGGRVLLVDQVFKQPNWSEELRRCYDEHPGLKIVFTGSSVMRLKDENPELNGIVKSYNLRGFSFREFINLQTGNNFHPYTLEEILADHEHIIKEILPKVSPNKYFQDYIHHGFYPFYQEQRNYSENLLKTMNMMTEVDILLIKQIELKYLTKIKQLFYLLAEEGPKAPNVSQLANKIETSRATVMNYVKYLTDARLLNMIYPVGQDFPKKPAKIMLHNSNLLYAIYPIHVEKQNAMETFFVNSLWKDHKVNQGSRDSLYMVDERLKFRVCDAEASGKTRNSPDTIYARYNTEIGKDNQIPLWLLGFLY</sequence>
<dbReference type="Pfam" id="PF13173">
    <property type="entry name" value="AAA_14"/>
    <property type="match status" value="1"/>
</dbReference>
<protein>
    <submittedName>
        <fullName evidence="2">ATP-binding protein</fullName>
    </submittedName>
</protein>
<dbReference type="InterPro" id="IPR027417">
    <property type="entry name" value="P-loop_NTPase"/>
</dbReference>